<dbReference type="InterPro" id="IPR052523">
    <property type="entry name" value="Trichothecene_AcTrans"/>
</dbReference>
<dbReference type="RefSeq" id="XP_004350070.1">
    <property type="nucleotide sequence ID" value="XM_004350020.1"/>
</dbReference>
<sequence>MTIQDKQQQEQEEEIKWTLLTIDDLPKIHEINTVAFMEDPYLNYMFHEIPKEERQPFISDIQKAFIKQTIGSNESYCLGDKQKDGIRSVVLMLPPHVPWPEDLWKLYCDKQEEIILNQRKLTSTFDRFLAVEEYFSERFLHHDAIEGYYLLILSTDTRLHGGGLASKLLNVLFEKLDREQKSVYLECTSPKLCGYYEKMGFVAVEKGSLPHIPAELEQKYIPSVTFFKRNPKPSN</sequence>
<evidence type="ECO:0000313" key="2">
    <source>
        <dbReference type="Proteomes" id="UP000007797"/>
    </source>
</evidence>
<protein>
    <recommendedName>
        <fullName evidence="3">N-acetyltransferase domain-containing protein</fullName>
    </recommendedName>
</protein>
<dbReference type="OMA" id="CYLECTS"/>
<reference evidence="2" key="1">
    <citation type="journal article" date="2011" name="Genome Res.">
        <title>Phylogeny-wide analysis of social amoeba genomes highlights ancient origins for complex intercellular communication.</title>
        <authorList>
            <person name="Heidel A.J."/>
            <person name="Lawal H.M."/>
            <person name="Felder M."/>
            <person name="Schilde C."/>
            <person name="Helps N.R."/>
            <person name="Tunggal B."/>
            <person name="Rivero F."/>
            <person name="John U."/>
            <person name="Schleicher M."/>
            <person name="Eichinger L."/>
            <person name="Platzer M."/>
            <person name="Noegel A.A."/>
            <person name="Schaap P."/>
            <person name="Gloeckner G."/>
        </authorList>
    </citation>
    <scope>NUCLEOTIDE SEQUENCE [LARGE SCALE GENOMIC DNA]</scope>
    <source>
        <strain evidence="2">SH3</strain>
    </source>
</reference>
<proteinExistence type="predicted"/>
<evidence type="ECO:0008006" key="3">
    <source>
        <dbReference type="Google" id="ProtNLM"/>
    </source>
</evidence>
<name>F4QF07_CACFS</name>
<dbReference type="InterPro" id="IPR016181">
    <property type="entry name" value="Acyl_CoA_acyltransferase"/>
</dbReference>
<accession>F4QF07</accession>
<dbReference type="Gene3D" id="3.40.630.30">
    <property type="match status" value="1"/>
</dbReference>
<dbReference type="KEGG" id="dfa:DFA_11127"/>
<organism evidence="1 2">
    <name type="scientific">Cavenderia fasciculata</name>
    <name type="common">Slime mold</name>
    <name type="synonym">Dictyostelium fasciculatum</name>
    <dbReference type="NCBI Taxonomy" id="261658"/>
    <lineage>
        <taxon>Eukaryota</taxon>
        <taxon>Amoebozoa</taxon>
        <taxon>Evosea</taxon>
        <taxon>Eumycetozoa</taxon>
        <taxon>Dictyostelia</taxon>
        <taxon>Acytosteliales</taxon>
        <taxon>Cavenderiaceae</taxon>
        <taxon>Cavenderia</taxon>
    </lineage>
</organism>
<dbReference type="OrthoDB" id="2744543at2759"/>
<evidence type="ECO:0000313" key="1">
    <source>
        <dbReference type="EMBL" id="EGG13366.1"/>
    </source>
</evidence>
<gene>
    <name evidence="1" type="ORF">DFA_11127</name>
</gene>
<dbReference type="Proteomes" id="UP000007797">
    <property type="component" value="Unassembled WGS sequence"/>
</dbReference>
<dbReference type="PANTHER" id="PTHR42791">
    <property type="entry name" value="GNAT FAMILY ACETYLTRANSFERASE"/>
    <property type="match status" value="1"/>
</dbReference>
<dbReference type="AlphaFoldDB" id="F4QF07"/>
<dbReference type="EMBL" id="GL883029">
    <property type="protein sequence ID" value="EGG13366.1"/>
    <property type="molecule type" value="Genomic_DNA"/>
</dbReference>
<dbReference type="PANTHER" id="PTHR42791:SF1">
    <property type="entry name" value="N-ACETYLTRANSFERASE DOMAIN-CONTAINING PROTEIN"/>
    <property type="match status" value="1"/>
</dbReference>
<keyword evidence="2" id="KW-1185">Reference proteome</keyword>
<dbReference type="SUPFAM" id="SSF55729">
    <property type="entry name" value="Acyl-CoA N-acyltransferases (Nat)"/>
    <property type="match status" value="1"/>
</dbReference>
<dbReference type="GeneID" id="14866023"/>